<reference evidence="7 8" key="1">
    <citation type="journal article" date="2021" name="Commun. Biol.">
        <title>The genome of Shorea leprosula (Dipterocarpaceae) highlights the ecological relevance of drought in aseasonal tropical rainforests.</title>
        <authorList>
            <person name="Ng K.K.S."/>
            <person name="Kobayashi M.J."/>
            <person name="Fawcett J.A."/>
            <person name="Hatakeyama M."/>
            <person name="Paape T."/>
            <person name="Ng C.H."/>
            <person name="Ang C.C."/>
            <person name="Tnah L.H."/>
            <person name="Lee C.T."/>
            <person name="Nishiyama T."/>
            <person name="Sese J."/>
            <person name="O'Brien M.J."/>
            <person name="Copetti D."/>
            <person name="Mohd Noor M.I."/>
            <person name="Ong R.C."/>
            <person name="Putra M."/>
            <person name="Sireger I.Z."/>
            <person name="Indrioko S."/>
            <person name="Kosugi Y."/>
            <person name="Izuno A."/>
            <person name="Isagi Y."/>
            <person name="Lee S.L."/>
            <person name="Shimizu K.K."/>
        </authorList>
    </citation>
    <scope>NUCLEOTIDE SEQUENCE [LARGE SCALE GENOMIC DNA]</scope>
    <source>
        <strain evidence="7">214</strain>
    </source>
</reference>
<evidence type="ECO:0000313" key="7">
    <source>
        <dbReference type="EMBL" id="GKV24373.1"/>
    </source>
</evidence>
<dbReference type="AlphaFoldDB" id="A0AAV5KIH5"/>
<dbReference type="GO" id="GO:0003700">
    <property type="term" value="F:DNA-binding transcription factor activity"/>
    <property type="evidence" value="ECO:0007669"/>
    <property type="project" value="InterPro"/>
</dbReference>
<proteinExistence type="predicted"/>
<gene>
    <name evidence="7" type="ORF">SLEP1_g33992</name>
</gene>
<evidence type="ECO:0000256" key="1">
    <source>
        <dbReference type="ARBA" id="ARBA00004123"/>
    </source>
</evidence>
<dbReference type="Pfam" id="PF02362">
    <property type="entry name" value="B3"/>
    <property type="match status" value="1"/>
</dbReference>
<keyword evidence="5" id="KW-0539">Nucleus</keyword>
<dbReference type="PANTHER" id="PTHR31140">
    <property type="entry name" value="B3 DOMAIN-CONTAINING TRANSCRIPTION FACTOR ABI3"/>
    <property type="match status" value="1"/>
</dbReference>
<evidence type="ECO:0000256" key="5">
    <source>
        <dbReference type="ARBA" id="ARBA00023242"/>
    </source>
</evidence>
<dbReference type="SUPFAM" id="SSF101936">
    <property type="entry name" value="DNA-binding pseudobarrel domain"/>
    <property type="match status" value="1"/>
</dbReference>
<dbReference type="InterPro" id="IPR044800">
    <property type="entry name" value="LEC2-like"/>
</dbReference>
<keyword evidence="4" id="KW-0804">Transcription</keyword>
<dbReference type="InterPro" id="IPR003340">
    <property type="entry name" value="B3_DNA-bd"/>
</dbReference>
<dbReference type="PANTHER" id="PTHR31140:SF145">
    <property type="entry name" value="TF-B3 DOMAIN-CONTAINING PROTEIN"/>
    <property type="match status" value="1"/>
</dbReference>
<feature type="domain" description="TF-B3" evidence="6">
    <location>
        <begin position="2"/>
        <end position="107"/>
    </location>
</feature>
<evidence type="ECO:0000256" key="2">
    <source>
        <dbReference type="ARBA" id="ARBA00023015"/>
    </source>
</evidence>
<sequence length="127" mass="15107">MQLFSKFLTQTDVERRLAIPTDTLRNHFKLSRGKHFVDLKVKDSIGQLWRFRCCTRLTGKHPKPVFSTGWNDFVRSKSLQINDQVVFYKERDRAAGAEFRIEVKRRITRIMGRDIWVDVEQIQNNKP</sequence>
<evidence type="ECO:0000256" key="3">
    <source>
        <dbReference type="ARBA" id="ARBA00023125"/>
    </source>
</evidence>
<comment type="caution">
    <text evidence="7">The sequence shown here is derived from an EMBL/GenBank/DDBJ whole genome shotgun (WGS) entry which is preliminary data.</text>
</comment>
<evidence type="ECO:0000256" key="4">
    <source>
        <dbReference type="ARBA" id="ARBA00023163"/>
    </source>
</evidence>
<dbReference type="EMBL" id="BPVZ01000065">
    <property type="protein sequence ID" value="GKV24373.1"/>
    <property type="molecule type" value="Genomic_DNA"/>
</dbReference>
<dbReference type="InterPro" id="IPR015300">
    <property type="entry name" value="DNA-bd_pseudobarrel_sf"/>
</dbReference>
<evidence type="ECO:0000259" key="6">
    <source>
        <dbReference type="PROSITE" id="PS50863"/>
    </source>
</evidence>
<dbReference type="PROSITE" id="PS50863">
    <property type="entry name" value="B3"/>
    <property type="match status" value="1"/>
</dbReference>
<evidence type="ECO:0000313" key="8">
    <source>
        <dbReference type="Proteomes" id="UP001054252"/>
    </source>
</evidence>
<protein>
    <recommendedName>
        <fullName evidence="6">TF-B3 domain-containing protein</fullName>
    </recommendedName>
</protein>
<keyword evidence="8" id="KW-1185">Reference proteome</keyword>
<name>A0AAV5KIH5_9ROSI</name>
<dbReference type="Gene3D" id="2.40.330.10">
    <property type="entry name" value="DNA-binding pseudobarrel domain"/>
    <property type="match status" value="1"/>
</dbReference>
<organism evidence="7 8">
    <name type="scientific">Rubroshorea leprosula</name>
    <dbReference type="NCBI Taxonomy" id="152421"/>
    <lineage>
        <taxon>Eukaryota</taxon>
        <taxon>Viridiplantae</taxon>
        <taxon>Streptophyta</taxon>
        <taxon>Embryophyta</taxon>
        <taxon>Tracheophyta</taxon>
        <taxon>Spermatophyta</taxon>
        <taxon>Magnoliopsida</taxon>
        <taxon>eudicotyledons</taxon>
        <taxon>Gunneridae</taxon>
        <taxon>Pentapetalae</taxon>
        <taxon>rosids</taxon>
        <taxon>malvids</taxon>
        <taxon>Malvales</taxon>
        <taxon>Dipterocarpaceae</taxon>
        <taxon>Rubroshorea</taxon>
    </lineage>
</organism>
<dbReference type="SMART" id="SM01019">
    <property type="entry name" value="B3"/>
    <property type="match status" value="1"/>
</dbReference>
<dbReference type="GO" id="GO:0005634">
    <property type="term" value="C:nucleus"/>
    <property type="evidence" value="ECO:0007669"/>
    <property type="project" value="UniProtKB-SubCell"/>
</dbReference>
<dbReference type="Proteomes" id="UP001054252">
    <property type="component" value="Unassembled WGS sequence"/>
</dbReference>
<keyword evidence="3" id="KW-0238">DNA-binding</keyword>
<dbReference type="GO" id="GO:0003677">
    <property type="term" value="F:DNA binding"/>
    <property type="evidence" value="ECO:0007669"/>
    <property type="project" value="UniProtKB-KW"/>
</dbReference>
<comment type="subcellular location">
    <subcellularLocation>
        <location evidence="1">Nucleus</location>
    </subcellularLocation>
</comment>
<keyword evidence="2" id="KW-0805">Transcription regulation</keyword>
<dbReference type="CDD" id="cd10017">
    <property type="entry name" value="B3_DNA"/>
    <property type="match status" value="1"/>
</dbReference>
<accession>A0AAV5KIH5</accession>